<evidence type="ECO:0000259" key="2">
    <source>
        <dbReference type="Pfam" id="PF22943"/>
    </source>
</evidence>
<reference evidence="3" key="2">
    <citation type="submission" date="2021-02" db="EMBL/GenBank/DDBJ databases">
        <title>Aspergillus chevalieri M1 genome sequence.</title>
        <authorList>
            <person name="Kadooka C."/>
            <person name="Mori K."/>
            <person name="Futagami T."/>
        </authorList>
    </citation>
    <scope>NUCLEOTIDE SEQUENCE</scope>
    <source>
        <strain evidence="3">M1</strain>
    </source>
</reference>
<sequence>MGSASSKPARSAANAVSRRQYPKQPTAPPTAAPSAAAKAAQPQTRPQAPPHLEREPEPSQGPIYHPKERPAGVKSSAIDLDGRDPDFAASLRHIGPVNPAPTFSPSSTFQPRPGTQPTQTIFPQASSNSALLVFNARQQIARAAEKEAEQVGKPSFAGRQFLDALTIRQAISMRDRQGLGAEEIEAILRLRNGVVERLGRKGIIGEIQ</sequence>
<dbReference type="KEGG" id="ache:ACHE_10892S"/>
<evidence type="ECO:0000313" key="3">
    <source>
        <dbReference type="EMBL" id="BCR83490.1"/>
    </source>
</evidence>
<evidence type="ECO:0000256" key="1">
    <source>
        <dbReference type="SAM" id="MobiDB-lite"/>
    </source>
</evidence>
<proteinExistence type="predicted"/>
<dbReference type="Proteomes" id="UP000637239">
    <property type="component" value="Chromosome 1"/>
</dbReference>
<gene>
    <name evidence="3" type="ORF">ACHE_10892S</name>
</gene>
<feature type="compositionally biased region" description="Polar residues" evidence="1">
    <location>
        <begin position="101"/>
        <end position="117"/>
    </location>
</feature>
<name>A0A7R7VET0_ASPCH</name>
<reference evidence="3" key="1">
    <citation type="submission" date="2021-01" db="EMBL/GenBank/DDBJ databases">
        <authorList>
            <consortium name="Aspergillus chevalieri M1 genome sequencing consortium"/>
            <person name="Kazuki M."/>
            <person name="Futagami T."/>
        </authorList>
    </citation>
    <scope>NUCLEOTIDE SEQUENCE</scope>
    <source>
        <strain evidence="3">M1</strain>
    </source>
</reference>
<dbReference type="RefSeq" id="XP_043132012.1">
    <property type="nucleotide sequence ID" value="XM_043284319.1"/>
</dbReference>
<organism evidence="3 4">
    <name type="scientific">Aspergillus chevalieri</name>
    <name type="common">Eurotium chevalieri</name>
    <dbReference type="NCBI Taxonomy" id="182096"/>
    <lineage>
        <taxon>Eukaryota</taxon>
        <taxon>Fungi</taxon>
        <taxon>Dikarya</taxon>
        <taxon>Ascomycota</taxon>
        <taxon>Pezizomycotina</taxon>
        <taxon>Eurotiomycetes</taxon>
        <taxon>Eurotiomycetidae</taxon>
        <taxon>Eurotiales</taxon>
        <taxon>Aspergillaceae</taxon>
        <taxon>Aspergillus</taxon>
        <taxon>Aspergillus subgen. Aspergillus</taxon>
    </lineage>
</organism>
<feature type="compositionally biased region" description="Low complexity" evidence="1">
    <location>
        <begin position="32"/>
        <end position="46"/>
    </location>
</feature>
<protein>
    <recommendedName>
        <fullName evidence="2">Helix-turn-helix domain-containing protein</fullName>
    </recommendedName>
</protein>
<dbReference type="InterPro" id="IPR054448">
    <property type="entry name" value="HTH_put_ascomycetes"/>
</dbReference>
<dbReference type="GeneID" id="66977849"/>
<dbReference type="Pfam" id="PF22943">
    <property type="entry name" value="HTH_68"/>
    <property type="match status" value="1"/>
</dbReference>
<keyword evidence="4" id="KW-1185">Reference proteome</keyword>
<accession>A0A7R7VET0</accession>
<feature type="domain" description="Helix-turn-helix" evidence="2">
    <location>
        <begin position="161"/>
        <end position="205"/>
    </location>
</feature>
<evidence type="ECO:0000313" key="4">
    <source>
        <dbReference type="Proteomes" id="UP000637239"/>
    </source>
</evidence>
<dbReference type="AlphaFoldDB" id="A0A7R7VET0"/>
<dbReference type="EMBL" id="AP024416">
    <property type="protein sequence ID" value="BCR83490.1"/>
    <property type="molecule type" value="Genomic_DNA"/>
</dbReference>
<feature type="region of interest" description="Disordered" evidence="1">
    <location>
        <begin position="1"/>
        <end position="117"/>
    </location>
</feature>